<feature type="non-terminal residue" evidence="2">
    <location>
        <position position="1"/>
    </location>
</feature>
<dbReference type="EMBL" id="KZ857515">
    <property type="protein sequence ID" value="RDX41321.1"/>
    <property type="molecule type" value="Genomic_DNA"/>
</dbReference>
<gene>
    <name evidence="2" type="ORF">OH76DRAFT_1489540</name>
</gene>
<evidence type="ECO:0000313" key="3">
    <source>
        <dbReference type="Proteomes" id="UP000256964"/>
    </source>
</evidence>
<dbReference type="OrthoDB" id="2758679at2759"/>
<feature type="region of interest" description="Disordered" evidence="1">
    <location>
        <begin position="290"/>
        <end position="383"/>
    </location>
</feature>
<evidence type="ECO:0000313" key="2">
    <source>
        <dbReference type="EMBL" id="RDX41321.1"/>
    </source>
</evidence>
<reference evidence="2 3" key="1">
    <citation type="journal article" date="2018" name="Biotechnol. Biofuels">
        <title>Integrative visual omics of the white-rot fungus Polyporus brumalis exposes the biotechnological potential of its oxidative enzymes for delignifying raw plant biomass.</title>
        <authorList>
            <person name="Miyauchi S."/>
            <person name="Rancon A."/>
            <person name="Drula E."/>
            <person name="Hage H."/>
            <person name="Chaduli D."/>
            <person name="Favel A."/>
            <person name="Grisel S."/>
            <person name="Henrissat B."/>
            <person name="Herpoel-Gimbert I."/>
            <person name="Ruiz-Duenas F.J."/>
            <person name="Chevret D."/>
            <person name="Hainaut M."/>
            <person name="Lin J."/>
            <person name="Wang M."/>
            <person name="Pangilinan J."/>
            <person name="Lipzen A."/>
            <person name="Lesage-Meessen L."/>
            <person name="Navarro D."/>
            <person name="Riley R."/>
            <person name="Grigoriev I.V."/>
            <person name="Zhou S."/>
            <person name="Raouche S."/>
            <person name="Rosso M.N."/>
        </authorList>
    </citation>
    <scope>NUCLEOTIDE SEQUENCE [LARGE SCALE GENOMIC DNA]</scope>
    <source>
        <strain evidence="2 3">BRFM 1820</strain>
    </source>
</reference>
<proteinExistence type="predicted"/>
<organism evidence="2 3">
    <name type="scientific">Lentinus brumalis</name>
    <dbReference type="NCBI Taxonomy" id="2498619"/>
    <lineage>
        <taxon>Eukaryota</taxon>
        <taxon>Fungi</taxon>
        <taxon>Dikarya</taxon>
        <taxon>Basidiomycota</taxon>
        <taxon>Agaricomycotina</taxon>
        <taxon>Agaricomycetes</taxon>
        <taxon>Polyporales</taxon>
        <taxon>Polyporaceae</taxon>
        <taxon>Lentinus</taxon>
    </lineage>
</organism>
<feature type="compositionally biased region" description="Gly residues" evidence="1">
    <location>
        <begin position="340"/>
        <end position="350"/>
    </location>
</feature>
<dbReference type="AlphaFoldDB" id="A0A371CM13"/>
<accession>A0A371CM13</accession>
<sequence length="383" mass="42822">DPKSSKWRVHFGDPEFALTGLDGQWISTIWNDDSPVVVFWVYNYKYTDNGIINRHIETSVHAIAKSLTGEEDFCVVSPDPDTGRRLQPRELPFLWAIRGLTEEGTRCLTTAHLITTTNVTIITVPRSLSNPRWVCALGGFLRPNVNVIRAAVTSVLEKDEMIAMLTELTKNNRRMRHIPPKDRAAFVIDSLEIKMTEAEDGEPVANVYLFPPTEDMKLWRAWAARMRSEKFNIFMNGTGRARRIYWCSGCRGVDHETDECRLPEMDGWKGPNPGAGDKLHTTLPILELARKKKTGRGNPHDSQTYGQRKQPMRGGGGWQGALWETRGGLGRGAKGRDNGQAGGPRGGGRRGTWNPRTPANWTPGHGRGGNYGWAGGQSQPPRW</sequence>
<keyword evidence="3" id="KW-1185">Reference proteome</keyword>
<name>A0A371CM13_9APHY</name>
<evidence type="ECO:0000256" key="1">
    <source>
        <dbReference type="SAM" id="MobiDB-lite"/>
    </source>
</evidence>
<feature type="compositionally biased region" description="Gly residues" evidence="1">
    <location>
        <begin position="365"/>
        <end position="375"/>
    </location>
</feature>
<protein>
    <submittedName>
        <fullName evidence="2">Uncharacterized protein</fullName>
    </submittedName>
</protein>
<dbReference type="Proteomes" id="UP000256964">
    <property type="component" value="Unassembled WGS sequence"/>
</dbReference>